<name>A0ACC2EFA2_DIPCM</name>
<comment type="caution">
    <text evidence="1">The sequence shown here is derived from an EMBL/GenBank/DDBJ whole genome shotgun (WGS) entry which is preliminary data.</text>
</comment>
<gene>
    <name evidence="1" type="ORF">O6H91_02G050600</name>
</gene>
<proteinExistence type="predicted"/>
<organism evidence="1 2">
    <name type="scientific">Diphasiastrum complanatum</name>
    <name type="common">Issler's clubmoss</name>
    <name type="synonym">Lycopodium complanatum</name>
    <dbReference type="NCBI Taxonomy" id="34168"/>
    <lineage>
        <taxon>Eukaryota</taxon>
        <taxon>Viridiplantae</taxon>
        <taxon>Streptophyta</taxon>
        <taxon>Embryophyta</taxon>
        <taxon>Tracheophyta</taxon>
        <taxon>Lycopodiopsida</taxon>
        <taxon>Lycopodiales</taxon>
        <taxon>Lycopodiaceae</taxon>
        <taxon>Lycopodioideae</taxon>
        <taxon>Diphasiastrum</taxon>
    </lineage>
</organism>
<sequence length="719" mass="78109">MQVAKGRHNLKGLFNILLPTLFLLQTLSHASGLNSDGFALLSFKWSIYSDPHLSLSDWNDRDQTPCNWSGILCLKLGAYEDPRVVSLQLPQMGLAGSIPKQLGQLTYLRTIDLQNNQLIGTLHREIFDGLSLRNILLSENQLSGIIPPEVGNLKDLEYLNLGNNRLVGSIPDPITNCTSLVSLVLKENTLTGSIPHGIGSNLSLLQQLDLSSNRLNGSIPADLGDLSNLQGTMNLSDNCLSGPIPASLGKLPLNVSLDLQQNALYGPIPQTGALSNQGPTAFLGNPGLCGFPLKVDCPSLPSEPQDLPPSGIAATEPPGTKQSKSFNTKQIVAIAVGDVFGIAIICLTFIYCYRRHALRKAKKNARTCLEKASYKYDGSSLREGSERESGTTEHGDLVHFSKDFKFELDDLLQASAYVLGKSGPGVVYRAVLEGGTTVAVRSLGIEGDQHHKEVDNEILLMGRVRHPNVVRLRAYFWSVQEKLLVYDFKAGGNLATALRGCRNAKGPMQWATRLNIAKGAAQGLAYLHDCGSRKYAHGGLKPSKILLDENMEACIADFNVVKLRSLCSVSSAGCHGLLVPGSRAYSNITEITMDTIHLFRSSPYQPPEAAEDPIPTQKWDVYAFGVILLELLTGKSLPVKLASSELDLVAWVHTSSQGSTSFSKVLDPSLLLERMHVQHEMLEVLQIALSCVAISPEQRPRMKQVAESLENIGCSSSKY</sequence>
<protein>
    <submittedName>
        <fullName evidence="1">Uncharacterized protein</fullName>
    </submittedName>
</protein>
<evidence type="ECO:0000313" key="1">
    <source>
        <dbReference type="EMBL" id="KAJ7565159.1"/>
    </source>
</evidence>
<dbReference type="Proteomes" id="UP001162992">
    <property type="component" value="Chromosome 2"/>
</dbReference>
<reference evidence="2" key="1">
    <citation type="journal article" date="2024" name="Proc. Natl. Acad. Sci. U.S.A.">
        <title>Extraordinary preservation of gene collinearity over three hundred million years revealed in homosporous lycophytes.</title>
        <authorList>
            <person name="Li C."/>
            <person name="Wickell D."/>
            <person name="Kuo L.Y."/>
            <person name="Chen X."/>
            <person name="Nie B."/>
            <person name="Liao X."/>
            <person name="Peng D."/>
            <person name="Ji J."/>
            <person name="Jenkins J."/>
            <person name="Williams M."/>
            <person name="Shu S."/>
            <person name="Plott C."/>
            <person name="Barry K."/>
            <person name="Rajasekar S."/>
            <person name="Grimwood J."/>
            <person name="Han X."/>
            <person name="Sun S."/>
            <person name="Hou Z."/>
            <person name="He W."/>
            <person name="Dai G."/>
            <person name="Sun C."/>
            <person name="Schmutz J."/>
            <person name="Leebens-Mack J.H."/>
            <person name="Li F.W."/>
            <person name="Wang L."/>
        </authorList>
    </citation>
    <scope>NUCLEOTIDE SEQUENCE [LARGE SCALE GENOMIC DNA]</scope>
    <source>
        <strain evidence="2">cv. PW_Plant_1</strain>
    </source>
</reference>
<keyword evidence="2" id="KW-1185">Reference proteome</keyword>
<accession>A0ACC2EFA2</accession>
<evidence type="ECO:0000313" key="2">
    <source>
        <dbReference type="Proteomes" id="UP001162992"/>
    </source>
</evidence>
<dbReference type="EMBL" id="CM055093">
    <property type="protein sequence ID" value="KAJ7565159.1"/>
    <property type="molecule type" value="Genomic_DNA"/>
</dbReference>